<dbReference type="InterPro" id="IPR023801">
    <property type="entry name" value="His_deacetylse_dom"/>
</dbReference>
<comment type="subcellular location">
    <subcellularLocation>
        <location evidence="1">Nucleus</location>
    </subcellularLocation>
</comment>
<evidence type="ECO:0000256" key="11">
    <source>
        <dbReference type="ARBA" id="ARBA00059784"/>
    </source>
</evidence>
<accession>A0A7E4VNX8</accession>
<evidence type="ECO:0000256" key="13">
    <source>
        <dbReference type="ARBA" id="ARBA00072450"/>
    </source>
</evidence>
<keyword evidence="9" id="KW-0539">Nucleus</keyword>
<keyword evidence="4" id="KW-0678">Repressor</keyword>
<dbReference type="SUPFAM" id="SSF52768">
    <property type="entry name" value="Arginase/deacetylase"/>
    <property type="match status" value="1"/>
</dbReference>
<keyword evidence="15" id="KW-0812">Transmembrane</keyword>
<dbReference type="WBParaSite" id="Pan_g2348.t1">
    <property type="protein sequence ID" value="Pan_g2348.t1"/>
    <property type="gene ID" value="Pan_g2348"/>
</dbReference>
<protein>
    <recommendedName>
        <fullName evidence="13">Histone deacetylase 11</fullName>
        <ecNumber evidence="3">3.5.1.98</ecNumber>
    </recommendedName>
</protein>
<evidence type="ECO:0000256" key="14">
    <source>
        <dbReference type="SAM" id="MobiDB-lite"/>
    </source>
</evidence>
<evidence type="ECO:0000313" key="17">
    <source>
        <dbReference type="Proteomes" id="UP000492821"/>
    </source>
</evidence>
<evidence type="ECO:0000256" key="1">
    <source>
        <dbReference type="ARBA" id="ARBA00004123"/>
    </source>
</evidence>
<dbReference type="InterPro" id="IPR037138">
    <property type="entry name" value="His_deacetylse_dom_sf"/>
</dbReference>
<comment type="catalytic activity">
    <reaction evidence="10">
        <text>N(6)-acetyl-L-lysyl-[histone] + H2O = L-lysyl-[histone] + acetate</text>
        <dbReference type="Rhea" id="RHEA:58196"/>
        <dbReference type="Rhea" id="RHEA-COMP:9845"/>
        <dbReference type="Rhea" id="RHEA-COMP:11338"/>
        <dbReference type="ChEBI" id="CHEBI:15377"/>
        <dbReference type="ChEBI" id="CHEBI:29969"/>
        <dbReference type="ChEBI" id="CHEBI:30089"/>
        <dbReference type="ChEBI" id="CHEBI:61930"/>
        <dbReference type="EC" id="3.5.1.98"/>
    </reaction>
</comment>
<dbReference type="PANTHER" id="PTHR10625:SF23">
    <property type="entry name" value="HISTONE DEACETYLASE 11"/>
    <property type="match status" value="1"/>
</dbReference>
<dbReference type="InterPro" id="IPR044150">
    <property type="entry name" value="HDAC_classIV"/>
</dbReference>
<reference evidence="17" key="1">
    <citation type="journal article" date="2013" name="Genetics">
        <title>The draft genome and transcriptome of Panagrellus redivivus are shaped by the harsh demands of a free-living lifestyle.</title>
        <authorList>
            <person name="Srinivasan J."/>
            <person name="Dillman A.R."/>
            <person name="Macchietto M.G."/>
            <person name="Heikkinen L."/>
            <person name="Lakso M."/>
            <person name="Fracchia K.M."/>
            <person name="Antoshechkin I."/>
            <person name="Mortazavi A."/>
            <person name="Wong G."/>
            <person name="Sternberg P.W."/>
        </authorList>
    </citation>
    <scope>NUCLEOTIDE SEQUENCE [LARGE SCALE GENOMIC DNA]</scope>
    <source>
        <strain evidence="17">MT8872</strain>
    </source>
</reference>
<comment type="function">
    <text evidence="11">Responsible for the deacetylation of lysine residues on the N-terminal part of the core histones (H2A, H2B, H3 and H4). Histone deacetylation gives a tag for epigenetic repression and plays an important role in transcriptional regulation, cell cycle progression and developmental events. Histone deacetylases act via the formation of large multiprotein complexes.</text>
</comment>
<evidence type="ECO:0000256" key="5">
    <source>
        <dbReference type="ARBA" id="ARBA00022801"/>
    </source>
</evidence>
<organism evidence="17 18">
    <name type="scientific">Panagrellus redivivus</name>
    <name type="common">Microworm</name>
    <dbReference type="NCBI Taxonomy" id="6233"/>
    <lineage>
        <taxon>Eukaryota</taxon>
        <taxon>Metazoa</taxon>
        <taxon>Ecdysozoa</taxon>
        <taxon>Nematoda</taxon>
        <taxon>Chromadorea</taxon>
        <taxon>Rhabditida</taxon>
        <taxon>Tylenchina</taxon>
        <taxon>Panagrolaimomorpha</taxon>
        <taxon>Panagrolaimoidea</taxon>
        <taxon>Panagrolaimidae</taxon>
        <taxon>Panagrellus</taxon>
    </lineage>
</organism>
<sequence length="423" mass="47973">MTSSCFNFITYKILLKLPINLLTLIILSRWLALVEYPFWKRMTQPSDSDTHIDQKMSALKDKRRVRDSNLRIFASPDQYPIVYSSKYDVTFYGLEKMHPFDSQKWGKVFRALKDAHFLTNHNYVIPNEATREDLLLAHTSAYLDTLKQKHVLAKAMEVPLVGYIPFFSKFADSFVLAPFRHHVGGTVAAACLALERGWAINIGGGFHHAASEKAGGFCLYNDVTIAIRFLLQGESIKKAMIIDLDAHQGNGYERAFTDDDRVYIFDMFNRNAFPRDEEAKKGINLAVPLKRFTEDEEYIEKLETHIVQAFNEFTPDLIVYNAGTDVFDADHLGCLSITEDGIEKRDEIVFKKAADLEIPIVMVTSGGYTEDSANIITQSILNLKKKGLLPLTKTQKPKTDTPKPKTEKSFDEVEALAEKIANL</sequence>
<keyword evidence="15" id="KW-0472">Membrane</keyword>
<reference evidence="18" key="2">
    <citation type="submission" date="2020-10" db="UniProtKB">
        <authorList>
            <consortium name="WormBaseParasite"/>
        </authorList>
    </citation>
    <scope>IDENTIFICATION</scope>
</reference>
<dbReference type="GO" id="GO:0040029">
    <property type="term" value="P:epigenetic regulation of gene expression"/>
    <property type="evidence" value="ECO:0007669"/>
    <property type="project" value="TreeGrafter"/>
</dbReference>
<keyword evidence="17" id="KW-1185">Reference proteome</keyword>
<dbReference type="Pfam" id="PF00850">
    <property type="entry name" value="Hist_deacetyl"/>
    <property type="match status" value="1"/>
</dbReference>
<evidence type="ECO:0000313" key="18">
    <source>
        <dbReference type="WBParaSite" id="Pan_g2348.t1"/>
    </source>
</evidence>
<comment type="similarity">
    <text evidence="2">Belongs to the histone deacetylase family.</text>
</comment>
<dbReference type="InterPro" id="IPR000286">
    <property type="entry name" value="HDACs"/>
</dbReference>
<dbReference type="GO" id="GO:0141221">
    <property type="term" value="F:histone deacetylase activity, hydrolytic mechanism"/>
    <property type="evidence" value="ECO:0007669"/>
    <property type="project" value="UniProtKB-EC"/>
</dbReference>
<evidence type="ECO:0000256" key="12">
    <source>
        <dbReference type="ARBA" id="ARBA00065154"/>
    </source>
</evidence>
<dbReference type="FunFam" id="3.40.800.20:FF:000009">
    <property type="entry name" value="Histone deacetylase 11"/>
    <property type="match status" value="1"/>
</dbReference>
<feature type="region of interest" description="Disordered" evidence="14">
    <location>
        <begin position="392"/>
        <end position="411"/>
    </location>
</feature>
<evidence type="ECO:0000256" key="7">
    <source>
        <dbReference type="ARBA" id="ARBA00023015"/>
    </source>
</evidence>
<feature type="transmembrane region" description="Helical" evidence="15">
    <location>
        <begin position="21"/>
        <end position="39"/>
    </location>
</feature>
<dbReference type="Proteomes" id="UP000492821">
    <property type="component" value="Unassembled WGS sequence"/>
</dbReference>
<evidence type="ECO:0000256" key="4">
    <source>
        <dbReference type="ARBA" id="ARBA00022491"/>
    </source>
</evidence>
<name>A0A7E4VNX8_PANRE</name>
<keyword evidence="5" id="KW-0378">Hydrolase</keyword>
<comment type="subunit">
    <text evidence="12">Interacts with HDAC6.</text>
</comment>
<dbReference type="Gene3D" id="3.40.800.20">
    <property type="entry name" value="Histone deacetylase domain"/>
    <property type="match status" value="1"/>
</dbReference>
<feature type="domain" description="Histone deacetylase" evidence="16">
    <location>
        <begin position="98"/>
        <end position="380"/>
    </location>
</feature>
<keyword evidence="8" id="KW-0804">Transcription</keyword>
<evidence type="ECO:0000256" key="10">
    <source>
        <dbReference type="ARBA" id="ARBA00048287"/>
    </source>
</evidence>
<evidence type="ECO:0000256" key="6">
    <source>
        <dbReference type="ARBA" id="ARBA00022853"/>
    </source>
</evidence>
<dbReference type="InterPro" id="IPR023696">
    <property type="entry name" value="Ureohydrolase_dom_sf"/>
</dbReference>
<dbReference type="AlphaFoldDB" id="A0A7E4VNX8"/>
<feature type="compositionally biased region" description="Basic and acidic residues" evidence="14">
    <location>
        <begin position="397"/>
        <end position="411"/>
    </location>
</feature>
<evidence type="ECO:0000256" key="3">
    <source>
        <dbReference type="ARBA" id="ARBA00012111"/>
    </source>
</evidence>
<keyword evidence="6" id="KW-0156">Chromatin regulator</keyword>
<dbReference type="PANTHER" id="PTHR10625">
    <property type="entry name" value="HISTONE DEACETYLASE HDAC1-RELATED"/>
    <property type="match status" value="1"/>
</dbReference>
<dbReference type="GO" id="GO:0000118">
    <property type="term" value="C:histone deacetylase complex"/>
    <property type="evidence" value="ECO:0007669"/>
    <property type="project" value="TreeGrafter"/>
</dbReference>
<proteinExistence type="inferred from homology"/>
<dbReference type="EC" id="3.5.1.98" evidence="3"/>
<dbReference type="PRINTS" id="PR01270">
    <property type="entry name" value="HDASUPER"/>
</dbReference>
<keyword evidence="15" id="KW-1133">Transmembrane helix</keyword>
<evidence type="ECO:0000259" key="16">
    <source>
        <dbReference type="Pfam" id="PF00850"/>
    </source>
</evidence>
<keyword evidence="7" id="KW-0805">Transcription regulation</keyword>
<evidence type="ECO:0000256" key="8">
    <source>
        <dbReference type="ARBA" id="ARBA00023163"/>
    </source>
</evidence>
<dbReference type="CDD" id="cd09993">
    <property type="entry name" value="HDAC_classIV"/>
    <property type="match status" value="1"/>
</dbReference>
<evidence type="ECO:0000256" key="9">
    <source>
        <dbReference type="ARBA" id="ARBA00023242"/>
    </source>
</evidence>
<evidence type="ECO:0000256" key="15">
    <source>
        <dbReference type="SAM" id="Phobius"/>
    </source>
</evidence>
<evidence type="ECO:0000256" key="2">
    <source>
        <dbReference type="ARBA" id="ARBA00005947"/>
    </source>
</evidence>